<dbReference type="InterPro" id="IPR025558">
    <property type="entry name" value="DUF4283"/>
</dbReference>
<dbReference type="InterPro" id="IPR012337">
    <property type="entry name" value="RNaseH-like_sf"/>
</dbReference>
<dbReference type="SUPFAM" id="SSF56219">
    <property type="entry name" value="DNase I-like"/>
    <property type="match status" value="1"/>
</dbReference>
<dbReference type="SUPFAM" id="SSF53098">
    <property type="entry name" value="Ribonuclease H-like"/>
    <property type="match status" value="1"/>
</dbReference>
<evidence type="ECO:0000313" key="3">
    <source>
        <dbReference type="EMBL" id="SPC77480.1"/>
    </source>
</evidence>
<dbReference type="InterPro" id="IPR043502">
    <property type="entry name" value="DNA/RNA_pol_sf"/>
</dbReference>
<dbReference type="EMBL" id="OIVN01000274">
    <property type="protein sequence ID" value="SPC77480.1"/>
    <property type="molecule type" value="Genomic_DNA"/>
</dbReference>
<dbReference type="InterPro" id="IPR000477">
    <property type="entry name" value="RT_dom"/>
</dbReference>
<dbReference type="Pfam" id="PF14392">
    <property type="entry name" value="zf-CCHC_4"/>
    <property type="match status" value="1"/>
</dbReference>
<dbReference type="InterPro" id="IPR036691">
    <property type="entry name" value="Endo/exonu/phosph_ase_sf"/>
</dbReference>
<evidence type="ECO:0000256" key="1">
    <source>
        <dbReference type="SAM" id="MobiDB-lite"/>
    </source>
</evidence>
<dbReference type="InterPro" id="IPR025836">
    <property type="entry name" value="Zn_knuckle_CX2CX4HX4C"/>
</dbReference>
<dbReference type="GO" id="GO:0004523">
    <property type="term" value="F:RNA-DNA hybrid ribonuclease activity"/>
    <property type="evidence" value="ECO:0007669"/>
    <property type="project" value="InterPro"/>
</dbReference>
<dbReference type="Gene3D" id="3.30.420.10">
    <property type="entry name" value="Ribonuclease H-like superfamily/Ribonuclease H"/>
    <property type="match status" value="1"/>
</dbReference>
<dbReference type="Pfam" id="PF13966">
    <property type="entry name" value="zf-RVT"/>
    <property type="match status" value="1"/>
</dbReference>
<proteinExistence type="predicted"/>
<dbReference type="CDD" id="cd01650">
    <property type="entry name" value="RT_nLTR_like"/>
    <property type="match status" value="1"/>
</dbReference>
<feature type="domain" description="Reverse transcriptase" evidence="2">
    <location>
        <begin position="831"/>
        <end position="1101"/>
    </location>
</feature>
<protein>
    <recommendedName>
        <fullName evidence="2">Reverse transcriptase domain-containing protein</fullName>
    </recommendedName>
</protein>
<name>A0A2N9ES30_FAGSY</name>
<dbReference type="InterPro" id="IPR036397">
    <property type="entry name" value="RNaseH_sf"/>
</dbReference>
<reference evidence="3" key="1">
    <citation type="submission" date="2018-02" db="EMBL/GenBank/DDBJ databases">
        <authorList>
            <person name="Cohen D.B."/>
            <person name="Kent A.D."/>
        </authorList>
    </citation>
    <scope>NUCLEOTIDE SEQUENCE</scope>
</reference>
<dbReference type="SUPFAM" id="SSF56672">
    <property type="entry name" value="DNA/RNA polymerases"/>
    <property type="match status" value="1"/>
</dbReference>
<dbReference type="PANTHER" id="PTHR33116:SF86">
    <property type="entry name" value="REVERSE TRANSCRIPTASE DOMAIN-CONTAINING PROTEIN"/>
    <property type="match status" value="1"/>
</dbReference>
<evidence type="ECO:0000259" key="2">
    <source>
        <dbReference type="PROSITE" id="PS50878"/>
    </source>
</evidence>
<gene>
    <name evidence="3" type="ORF">FSB_LOCUS5362</name>
</gene>
<feature type="compositionally biased region" description="Polar residues" evidence="1">
    <location>
        <begin position="293"/>
        <end position="309"/>
    </location>
</feature>
<dbReference type="Gene3D" id="3.60.10.10">
    <property type="entry name" value="Endonuclease/exonuclease/phosphatase"/>
    <property type="match status" value="1"/>
</dbReference>
<dbReference type="Pfam" id="PF13456">
    <property type="entry name" value="RVT_3"/>
    <property type="match status" value="1"/>
</dbReference>
<dbReference type="InterPro" id="IPR044730">
    <property type="entry name" value="RNase_H-like_dom_plant"/>
</dbReference>
<dbReference type="PROSITE" id="PS50878">
    <property type="entry name" value="RT_POL"/>
    <property type="match status" value="1"/>
</dbReference>
<dbReference type="PANTHER" id="PTHR33116">
    <property type="entry name" value="REVERSE TRANSCRIPTASE ZINC-BINDING DOMAIN-CONTAINING PROTEIN-RELATED-RELATED"/>
    <property type="match status" value="1"/>
</dbReference>
<feature type="region of interest" description="Disordered" evidence="1">
    <location>
        <begin position="290"/>
        <end position="309"/>
    </location>
</feature>
<dbReference type="Pfam" id="PF14111">
    <property type="entry name" value="DUF4283"/>
    <property type="match status" value="1"/>
</dbReference>
<organism evidence="3">
    <name type="scientific">Fagus sylvatica</name>
    <name type="common">Beechnut</name>
    <dbReference type="NCBI Taxonomy" id="28930"/>
    <lineage>
        <taxon>Eukaryota</taxon>
        <taxon>Viridiplantae</taxon>
        <taxon>Streptophyta</taxon>
        <taxon>Embryophyta</taxon>
        <taxon>Tracheophyta</taxon>
        <taxon>Spermatophyta</taxon>
        <taxon>Magnoliopsida</taxon>
        <taxon>eudicotyledons</taxon>
        <taxon>Gunneridae</taxon>
        <taxon>Pentapetalae</taxon>
        <taxon>rosids</taxon>
        <taxon>fabids</taxon>
        <taxon>Fagales</taxon>
        <taxon>Fagaceae</taxon>
        <taxon>Fagus</taxon>
    </lineage>
</organism>
<dbReference type="GO" id="GO:0003676">
    <property type="term" value="F:nucleic acid binding"/>
    <property type="evidence" value="ECO:0007669"/>
    <property type="project" value="InterPro"/>
</dbReference>
<sequence length="1689" mass="193669">MEDLNGMWQRLSLSETEGDRFILEPSNKGDTHPLAAKFFTRRVINIEAVTRTFRPLWRSEKGFTARDMGENIILFEFKDEADLKRVLMSEPWSYDKSIVAFHRLLEDGDLDTMVFDNVVFWVQIHNLPILSLKREVALGLGKTIGEVLTTTDSDEEMGGGRVMRIRVKVNINKPLCRGRKIGLANGKDSWVAFRYERLPNYCYWCGLLTHGEKDCDYWLRNHADLRLEDQAYGPWLRATDSRPYRKVEIHVAGRAPRSSGTVKDSRGFTEEVVEPPAGKEAVNAPTRKEKIGAQNQGPATNTPDLGQSDTKSFEETLAEIDKEMGFLNENLNDLKVQESFPCQDDTALKDSTIHGSTDLSPCQDSRMPFKEISNSHITSTPGKSTRVGVGSWKKKARAKKNGPEPIGVVLSEKRMCDSMHVDMELVERPGKLLHTTPLEDEAAAAGTPQAWRLTFFYGAPETHRRIETWNLLRRLNQQFLLPWCCMGDFNEIIKAEEMHGRNRRPDRQMQGFRDALDECDLMDLGFRGSPFTWCNNRDPPATTWVRLDRGVANLNWMQKFPEAVVEHLDVINSDHKCLLLTCEPRNVNCFQRKPFRFEKVWTSDAGCEETIQAAWDSVVPGSAMFRVAEKLKTCRRQLGDWSRKKFGSITRQLREKREEFTEAEKEAMQGGSLDKLRKLKSEVNFLLEKEERLWRQRSRVTWLREGDRNTRFFHGRASQRRRRNRIMGLQDDQGVWREEKSEFTGLIMQHFESIFRTSIPENIEEAVAHVPNLISQEVNTFLISEFTAQEVELALKQMAPLKAPGPDGMPPLFFQKYWKLVGPEVTQGVLSCLNSGRILNNINHTFITLIPKVKNPERITEFRPISLCNVTYKLISKVIANRLKGILPSIISEAQSAFMPGRLITDNVLIAFETLRHMHSTKIGKDGAMAMKLDMSKAYDRVEWSFLEKIMRKMGFHPRWVALIMNCISTVSYFILVNGEPHGFLKPSRGIRQGDPLSPYLFLLCAEGLHYLISNAKERGSLQGLSLCRNGPKITHLFFADDSLLFSKATLRECAIIQEILTIYEKASGQQVNRDKTTLFFSKATPMTIQNAIKNTLGVPIIRQYEKYLGLPSLVGRQRVASFSHIKERVWSKIKGWKGKILSQAGREIMIKAMAQAVPTYAMSCFKLPLRLCQDIESMIRKFWWSQGQDQNKICWVKWHSLCQPKGGGGMGFREMRKFNDALLGKQVWRLLLDTSSLFHRVFKAKFFPNGTLLDAKLNRRGSYAWQSIIKTRDIILKEAAWQVGDGTTIKIWRDKWLPEEHHQKILFLGPAVLAESTVSQLFLPNDRKWDDHLIDQLFHPYDAKVIKSIPLSTRNTTDSLFWRGTKSGVWRKVWSLHVPRKIQMFVWRALKDSLPSKLKLWKRTVVQDPACELCSAQTEDLVHALWNCPSIKPAWAKEEWLLLIREDRFMDFLDLWNRISSLSPPNLELFTTMCWAIWQRRNKLRLNKPVEKIEHTGIFARGYLEEFHQNQNQSLDAPRQLPQPTVRWKRPSHCHFKVNYDGATFQNSDAAGLGVVIRDSTSQAIATLSQKIKYPHLVEATEALAARRAVQFAIELGISEAEFEGDSSTITEALINGSYSHAAFGSIIEDTRSLARQMQSHVFSHVKRSGNVVAHTLARRAQFCSIPVFRMGNVPTELETLLQQDSSY</sequence>
<dbReference type="InterPro" id="IPR002156">
    <property type="entry name" value="RNaseH_domain"/>
</dbReference>
<dbReference type="CDD" id="cd06222">
    <property type="entry name" value="RNase_H_like"/>
    <property type="match status" value="1"/>
</dbReference>
<dbReference type="InterPro" id="IPR026960">
    <property type="entry name" value="RVT-Znf"/>
</dbReference>
<dbReference type="Pfam" id="PF00078">
    <property type="entry name" value="RVT_1"/>
    <property type="match status" value="1"/>
</dbReference>
<accession>A0A2N9ES30</accession>